<evidence type="ECO:0000313" key="4">
    <source>
        <dbReference type="WBParaSite" id="BPAG_0000935901-mRNA-1"/>
    </source>
</evidence>
<evidence type="ECO:0000313" key="3">
    <source>
        <dbReference type="Proteomes" id="UP000278627"/>
    </source>
</evidence>
<reference evidence="4" key="1">
    <citation type="submission" date="2017-02" db="UniProtKB">
        <authorList>
            <consortium name="WormBaseParasite"/>
        </authorList>
    </citation>
    <scope>IDENTIFICATION</scope>
</reference>
<dbReference type="WBParaSite" id="BPAG_0000935901-mRNA-1">
    <property type="protein sequence ID" value="BPAG_0000935901-mRNA-1"/>
    <property type="gene ID" value="BPAG_0000935901"/>
</dbReference>
<feature type="compositionally biased region" description="Basic residues" evidence="1">
    <location>
        <begin position="51"/>
        <end position="63"/>
    </location>
</feature>
<gene>
    <name evidence="2" type="ORF">BPAG_LOCUS9321</name>
</gene>
<feature type="region of interest" description="Disordered" evidence="1">
    <location>
        <begin position="51"/>
        <end position="83"/>
    </location>
</feature>
<reference evidence="2 3" key="2">
    <citation type="submission" date="2018-11" db="EMBL/GenBank/DDBJ databases">
        <authorList>
            <consortium name="Pathogen Informatics"/>
        </authorList>
    </citation>
    <scope>NUCLEOTIDE SEQUENCE [LARGE SCALE GENOMIC DNA]</scope>
</reference>
<organism evidence="4">
    <name type="scientific">Brugia pahangi</name>
    <name type="common">Filarial nematode worm</name>
    <dbReference type="NCBI Taxonomy" id="6280"/>
    <lineage>
        <taxon>Eukaryota</taxon>
        <taxon>Metazoa</taxon>
        <taxon>Ecdysozoa</taxon>
        <taxon>Nematoda</taxon>
        <taxon>Chromadorea</taxon>
        <taxon>Rhabditida</taxon>
        <taxon>Spirurina</taxon>
        <taxon>Spiruromorpha</taxon>
        <taxon>Filarioidea</taxon>
        <taxon>Onchocercidae</taxon>
        <taxon>Brugia</taxon>
    </lineage>
</organism>
<feature type="compositionally biased region" description="Polar residues" evidence="1">
    <location>
        <begin position="64"/>
        <end position="83"/>
    </location>
</feature>
<dbReference type="EMBL" id="UZAD01013152">
    <property type="protein sequence ID" value="VDN90507.1"/>
    <property type="molecule type" value="Genomic_DNA"/>
</dbReference>
<proteinExistence type="predicted"/>
<protein>
    <submittedName>
        <fullName evidence="4">30S ribosomal protein S21</fullName>
    </submittedName>
</protein>
<dbReference type="AlphaFoldDB" id="A0A0N4TLS9"/>
<evidence type="ECO:0000256" key="1">
    <source>
        <dbReference type="SAM" id="MobiDB-lite"/>
    </source>
</evidence>
<dbReference type="Proteomes" id="UP000278627">
    <property type="component" value="Unassembled WGS sequence"/>
</dbReference>
<accession>A0A0N4TLS9</accession>
<keyword evidence="3" id="KW-1185">Reference proteome</keyword>
<name>A0A0N4TLS9_BRUPA</name>
<evidence type="ECO:0000313" key="2">
    <source>
        <dbReference type="EMBL" id="VDN90507.1"/>
    </source>
</evidence>
<sequence length="83" mass="10043">MDTNANFKIEFFIDETDNRVAKLAKNFRRTRTMEEIRPKWSKIRLGIKRFVRDQRRKAQKKSKNTWTDRTNTSVNHSVNKQSE</sequence>